<name>A0AAW0MQX3_9GOBI</name>
<dbReference type="GO" id="GO:0043495">
    <property type="term" value="F:protein-membrane adaptor activity"/>
    <property type="evidence" value="ECO:0007669"/>
    <property type="project" value="TreeGrafter"/>
</dbReference>
<organism evidence="4 5">
    <name type="scientific">Mugilogobius chulae</name>
    <name type="common">yellowstripe goby</name>
    <dbReference type="NCBI Taxonomy" id="88201"/>
    <lineage>
        <taxon>Eukaryota</taxon>
        <taxon>Metazoa</taxon>
        <taxon>Chordata</taxon>
        <taxon>Craniata</taxon>
        <taxon>Vertebrata</taxon>
        <taxon>Euteleostomi</taxon>
        <taxon>Actinopterygii</taxon>
        <taxon>Neopterygii</taxon>
        <taxon>Teleostei</taxon>
        <taxon>Neoteleostei</taxon>
        <taxon>Acanthomorphata</taxon>
        <taxon>Gobiaria</taxon>
        <taxon>Gobiiformes</taxon>
        <taxon>Gobioidei</taxon>
        <taxon>Gobiidae</taxon>
        <taxon>Gobionellinae</taxon>
        <taxon>Mugilogobius</taxon>
    </lineage>
</organism>
<feature type="region of interest" description="Disordered" evidence="2">
    <location>
        <begin position="154"/>
        <end position="174"/>
    </location>
</feature>
<dbReference type="PANTHER" id="PTHR14191">
    <property type="entry name" value="PDZ DOMAIN CONTAINING PROTEIN"/>
    <property type="match status" value="1"/>
</dbReference>
<evidence type="ECO:0000256" key="2">
    <source>
        <dbReference type="SAM" id="MobiDB-lite"/>
    </source>
</evidence>
<feature type="compositionally biased region" description="Low complexity" evidence="2">
    <location>
        <begin position="33"/>
        <end position="55"/>
    </location>
</feature>
<feature type="compositionally biased region" description="Basic residues" evidence="2">
    <location>
        <begin position="154"/>
        <end position="169"/>
    </location>
</feature>
<feature type="region of interest" description="Disordered" evidence="2">
    <location>
        <begin position="1"/>
        <end position="57"/>
    </location>
</feature>
<dbReference type="SMART" id="SM00228">
    <property type="entry name" value="PDZ"/>
    <property type="match status" value="1"/>
</dbReference>
<dbReference type="SUPFAM" id="SSF50156">
    <property type="entry name" value="PDZ domain-like"/>
    <property type="match status" value="1"/>
</dbReference>
<feature type="domain" description="PDZ" evidence="3">
    <location>
        <begin position="55"/>
        <end position="143"/>
    </location>
</feature>
<dbReference type="PROSITE" id="PS50106">
    <property type="entry name" value="PDZ"/>
    <property type="match status" value="1"/>
</dbReference>
<evidence type="ECO:0000256" key="1">
    <source>
        <dbReference type="ARBA" id="ARBA00022737"/>
    </source>
</evidence>
<evidence type="ECO:0000313" key="4">
    <source>
        <dbReference type="EMBL" id="KAK7880929.1"/>
    </source>
</evidence>
<protein>
    <recommendedName>
        <fullName evidence="3">PDZ domain-containing protein</fullName>
    </recommendedName>
</protein>
<keyword evidence="5" id="KW-1185">Reference proteome</keyword>
<dbReference type="CDD" id="cd06705">
    <property type="entry name" value="PDZ_MAST"/>
    <property type="match status" value="1"/>
</dbReference>
<sequence>MIPAGETRAVQDQSSTEHGASPLASPISPYTLSSNPSSRDSSPSREPSPAATRPALTIRRSGKKYGFTLRAIRVYLGESHVYTLQHMVWHVEEGGPAHAAGLREGDLITHVNGEAVQGLVHTEVVQLILKSGAKVSISATPFENTTIRVGPARKNTHKTKMARRSKKTRSKEGKDDRYNTLLLLFPPPLSSSCLPRHLQTDGTVGYTSRRFHRSPEWLQYLTINATNTTSPSFKHLFSLH</sequence>
<dbReference type="Proteomes" id="UP001460270">
    <property type="component" value="Unassembled WGS sequence"/>
</dbReference>
<dbReference type="GO" id="GO:0072659">
    <property type="term" value="P:protein localization to plasma membrane"/>
    <property type="evidence" value="ECO:0007669"/>
    <property type="project" value="TreeGrafter"/>
</dbReference>
<dbReference type="InterPro" id="IPR036034">
    <property type="entry name" value="PDZ_sf"/>
</dbReference>
<reference evidence="5" key="1">
    <citation type="submission" date="2024-04" db="EMBL/GenBank/DDBJ databases">
        <title>Salinicola lusitanus LLJ914,a marine bacterium isolated from the Okinawa Trough.</title>
        <authorList>
            <person name="Li J."/>
        </authorList>
    </citation>
    <scope>NUCLEOTIDE SEQUENCE [LARGE SCALE GENOMIC DNA]</scope>
</reference>
<accession>A0AAW0MQX3</accession>
<comment type="caution">
    <text evidence="4">The sequence shown here is derived from an EMBL/GenBank/DDBJ whole genome shotgun (WGS) entry which is preliminary data.</text>
</comment>
<dbReference type="GO" id="GO:0016324">
    <property type="term" value="C:apical plasma membrane"/>
    <property type="evidence" value="ECO:0007669"/>
    <property type="project" value="TreeGrafter"/>
</dbReference>
<evidence type="ECO:0000313" key="5">
    <source>
        <dbReference type="Proteomes" id="UP001460270"/>
    </source>
</evidence>
<dbReference type="InterPro" id="IPR001478">
    <property type="entry name" value="PDZ"/>
</dbReference>
<keyword evidence="1" id="KW-0677">Repeat</keyword>
<dbReference type="InterPro" id="IPR051067">
    <property type="entry name" value="NHER"/>
</dbReference>
<dbReference type="GO" id="GO:0005102">
    <property type="term" value="F:signaling receptor binding"/>
    <property type="evidence" value="ECO:0007669"/>
    <property type="project" value="TreeGrafter"/>
</dbReference>
<dbReference type="PANTHER" id="PTHR14191:SF27">
    <property type="entry name" value="MICROTUBULE ASSOCIATED SERINE_THREONINE KINASE FAMILY MEMBER 4"/>
    <property type="match status" value="1"/>
</dbReference>
<dbReference type="Gene3D" id="2.30.42.10">
    <property type="match status" value="1"/>
</dbReference>
<proteinExistence type="predicted"/>
<dbReference type="AlphaFoldDB" id="A0AAW0MQX3"/>
<evidence type="ECO:0000259" key="3">
    <source>
        <dbReference type="PROSITE" id="PS50106"/>
    </source>
</evidence>
<dbReference type="FunFam" id="2.30.42.10:FF:000008">
    <property type="entry name" value="microtubule-associated serine/threonine-protein kinase 4 isoform X2"/>
    <property type="match status" value="1"/>
</dbReference>
<gene>
    <name evidence="4" type="ORF">WMY93_032438</name>
</gene>
<dbReference type="EMBL" id="JBBPFD010000036">
    <property type="protein sequence ID" value="KAK7880929.1"/>
    <property type="molecule type" value="Genomic_DNA"/>
</dbReference>
<dbReference type="Pfam" id="PF00595">
    <property type="entry name" value="PDZ"/>
    <property type="match status" value="1"/>
</dbReference>